<feature type="transmembrane region" description="Helical" evidence="1">
    <location>
        <begin position="20"/>
        <end position="39"/>
    </location>
</feature>
<sequence length="399" mass="45822">MQTAFDRYIQPRLASPGHQYWLFQIAGWSAMTMLSYFSLTLWYNPGQWEPAFHTILQSILGLIVSHPLRWIASAAWEKPMINRILINVGAIIGASLAWTFLRLVTFQWLTGEIVNPKDYGGWLFASVIVFGSWIFCYHALKYYRQLMEQRELAIAAHRDVLEAKNLAQEESVKRLTAESLYREARLRMLKYQINPHFLFNALNSVTLLVRKGEADNATQMLSRIADFLRVSLEHNDELEHTLEEEIEVLDLYLSIEKLRFGDRLQTEFSLTPEAERFIVPSFLLQPLFENAMKYAVGRSLKPTRITMEGHVENGWLELCIADTGPGIDFGKTGEDERSTGIGLRNVEQRLKSSYRDNFRFSLEPNEPHGLKINLAIRDGQPRLPDAEKVAQTGNEDAVV</sequence>
<feature type="transmembrane region" description="Helical" evidence="1">
    <location>
        <begin position="121"/>
        <end position="140"/>
    </location>
</feature>
<feature type="domain" description="Signal transduction histidine kinase internal region" evidence="2">
    <location>
        <begin position="184"/>
        <end position="264"/>
    </location>
</feature>
<dbReference type="GO" id="GO:0000155">
    <property type="term" value="F:phosphorelay sensor kinase activity"/>
    <property type="evidence" value="ECO:0007669"/>
    <property type="project" value="InterPro"/>
</dbReference>
<evidence type="ECO:0000256" key="1">
    <source>
        <dbReference type="SAM" id="Phobius"/>
    </source>
</evidence>
<proteinExistence type="predicted"/>
<keyword evidence="1" id="KW-1133">Transmembrane helix</keyword>
<dbReference type="AlphaFoldDB" id="A0A8J3AAG7"/>
<keyword evidence="1" id="KW-0812">Transmembrane</keyword>
<dbReference type="PANTHER" id="PTHR34220:SF7">
    <property type="entry name" value="SENSOR HISTIDINE KINASE YPDA"/>
    <property type="match status" value="1"/>
</dbReference>
<dbReference type="Proteomes" id="UP000621856">
    <property type="component" value="Unassembled WGS sequence"/>
</dbReference>
<dbReference type="Pfam" id="PF06580">
    <property type="entry name" value="His_kinase"/>
    <property type="match status" value="1"/>
</dbReference>
<evidence type="ECO:0000313" key="4">
    <source>
        <dbReference type="EMBL" id="NHK28913.1"/>
    </source>
</evidence>
<reference evidence="4 6" key="2">
    <citation type="submission" date="2020-02" db="EMBL/GenBank/DDBJ databases">
        <title>Genome sequence of Parvularcula flava strain NH6-79.</title>
        <authorList>
            <person name="Abdul Karim M.H."/>
            <person name="Lam M.Q."/>
            <person name="Chen S.J."/>
            <person name="Yahya A."/>
            <person name="Shahir S."/>
            <person name="Shamsir M.S."/>
            <person name="Chong C.S."/>
        </authorList>
    </citation>
    <scope>NUCLEOTIDE SEQUENCE [LARGE SCALE GENOMIC DNA]</scope>
    <source>
        <strain evidence="4 6">NH6-79</strain>
    </source>
</reference>
<comment type="caution">
    <text evidence="3">The sequence shown here is derived from an EMBL/GenBank/DDBJ whole genome shotgun (WGS) entry which is preliminary data.</text>
</comment>
<keyword evidence="6" id="KW-1185">Reference proteome</keyword>
<dbReference type="Proteomes" id="UP000818603">
    <property type="component" value="Unassembled WGS sequence"/>
</dbReference>
<dbReference type="RefSeq" id="WP_155141441.1">
    <property type="nucleotide sequence ID" value="NZ_BMGZ01000003.1"/>
</dbReference>
<gene>
    <name evidence="4" type="ORF">FF098_013405</name>
    <name evidence="3" type="ORF">GCM10011355_30210</name>
</gene>
<dbReference type="PANTHER" id="PTHR34220">
    <property type="entry name" value="SENSOR HISTIDINE KINASE YPDA"/>
    <property type="match status" value="1"/>
</dbReference>
<dbReference type="Gene3D" id="3.30.565.10">
    <property type="entry name" value="Histidine kinase-like ATPase, C-terminal domain"/>
    <property type="match status" value="1"/>
</dbReference>
<dbReference type="InterPro" id="IPR036890">
    <property type="entry name" value="HATPase_C_sf"/>
</dbReference>
<dbReference type="GO" id="GO:0016020">
    <property type="term" value="C:membrane"/>
    <property type="evidence" value="ECO:0007669"/>
    <property type="project" value="InterPro"/>
</dbReference>
<dbReference type="InterPro" id="IPR050640">
    <property type="entry name" value="Bact_2-comp_sensor_kinase"/>
</dbReference>
<reference evidence="3" key="1">
    <citation type="journal article" date="2014" name="Int. J. Syst. Evol. Microbiol.">
        <title>Complete genome sequence of Corynebacterium casei LMG S-19264T (=DSM 44701T), isolated from a smear-ripened cheese.</title>
        <authorList>
            <consortium name="US DOE Joint Genome Institute (JGI-PGF)"/>
            <person name="Walter F."/>
            <person name="Albersmeier A."/>
            <person name="Kalinowski J."/>
            <person name="Ruckert C."/>
        </authorList>
    </citation>
    <scope>NUCLEOTIDE SEQUENCE</scope>
    <source>
        <strain evidence="3">CGMCC 1.14984</strain>
    </source>
</reference>
<dbReference type="EMBL" id="VCJR02000003">
    <property type="protein sequence ID" value="NHK28913.1"/>
    <property type="molecule type" value="Genomic_DNA"/>
</dbReference>
<reference evidence="3" key="3">
    <citation type="submission" date="2020-09" db="EMBL/GenBank/DDBJ databases">
        <authorList>
            <person name="Sun Q."/>
            <person name="Zhou Y."/>
        </authorList>
    </citation>
    <scope>NUCLEOTIDE SEQUENCE</scope>
    <source>
        <strain evidence="3">CGMCC 1.14984</strain>
    </source>
</reference>
<evidence type="ECO:0000259" key="2">
    <source>
        <dbReference type="Pfam" id="PF06580"/>
    </source>
</evidence>
<protein>
    <recommendedName>
        <fullName evidence="2">Signal transduction histidine kinase internal region domain-containing protein</fullName>
    </recommendedName>
</protein>
<feature type="transmembrane region" description="Helical" evidence="1">
    <location>
        <begin position="84"/>
        <end position="101"/>
    </location>
</feature>
<dbReference type="EMBL" id="BMGZ01000003">
    <property type="protein sequence ID" value="GGI00878.1"/>
    <property type="molecule type" value="Genomic_DNA"/>
</dbReference>
<evidence type="ECO:0000313" key="6">
    <source>
        <dbReference type="Proteomes" id="UP000818603"/>
    </source>
</evidence>
<feature type="transmembrane region" description="Helical" evidence="1">
    <location>
        <begin position="51"/>
        <end position="72"/>
    </location>
</feature>
<name>A0A8J3AAG7_9PROT</name>
<keyword evidence="1" id="KW-0472">Membrane</keyword>
<organism evidence="3 5">
    <name type="scientific">Aquisalinus luteolus</name>
    <dbReference type="NCBI Taxonomy" id="1566827"/>
    <lineage>
        <taxon>Bacteria</taxon>
        <taxon>Pseudomonadati</taxon>
        <taxon>Pseudomonadota</taxon>
        <taxon>Alphaproteobacteria</taxon>
        <taxon>Parvularculales</taxon>
        <taxon>Parvularculaceae</taxon>
        <taxon>Aquisalinus</taxon>
    </lineage>
</organism>
<evidence type="ECO:0000313" key="5">
    <source>
        <dbReference type="Proteomes" id="UP000621856"/>
    </source>
</evidence>
<evidence type="ECO:0000313" key="3">
    <source>
        <dbReference type="EMBL" id="GGI00878.1"/>
    </source>
</evidence>
<accession>A0A8J3AAG7</accession>
<dbReference type="SUPFAM" id="SSF55874">
    <property type="entry name" value="ATPase domain of HSP90 chaperone/DNA topoisomerase II/histidine kinase"/>
    <property type="match status" value="1"/>
</dbReference>
<dbReference type="InterPro" id="IPR010559">
    <property type="entry name" value="Sig_transdc_His_kin_internal"/>
</dbReference>